<dbReference type="InterPro" id="IPR050476">
    <property type="entry name" value="Insect_CytP450_Detox"/>
</dbReference>
<keyword evidence="6 13" id="KW-0479">Metal-binding</keyword>
<keyword evidence="12" id="KW-0472">Membrane</keyword>
<evidence type="ECO:0000256" key="14">
    <source>
        <dbReference type="RuleBase" id="RU000461"/>
    </source>
</evidence>
<evidence type="ECO:0000256" key="10">
    <source>
        <dbReference type="ARBA" id="ARBA00023004"/>
    </source>
</evidence>
<evidence type="ECO:0000256" key="7">
    <source>
        <dbReference type="ARBA" id="ARBA00022824"/>
    </source>
</evidence>
<organism evidence="16 17">
    <name type="scientific">Stomoxys calcitrans</name>
    <name type="common">Stable fly</name>
    <name type="synonym">Conops calcitrans</name>
    <dbReference type="NCBI Taxonomy" id="35570"/>
    <lineage>
        <taxon>Eukaryota</taxon>
        <taxon>Metazoa</taxon>
        <taxon>Ecdysozoa</taxon>
        <taxon>Arthropoda</taxon>
        <taxon>Hexapoda</taxon>
        <taxon>Insecta</taxon>
        <taxon>Pterygota</taxon>
        <taxon>Neoptera</taxon>
        <taxon>Endopterygota</taxon>
        <taxon>Diptera</taxon>
        <taxon>Brachycera</taxon>
        <taxon>Muscomorpha</taxon>
        <taxon>Muscoidea</taxon>
        <taxon>Muscidae</taxon>
        <taxon>Stomoxys</taxon>
    </lineage>
</organism>
<accession>A0A1I8P8W7</accession>
<feature type="signal peptide" evidence="15">
    <location>
        <begin position="1"/>
        <end position="21"/>
    </location>
</feature>
<dbReference type="InterPro" id="IPR036396">
    <property type="entry name" value="Cyt_P450_sf"/>
</dbReference>
<comment type="cofactor">
    <cofactor evidence="1 13">
        <name>heme</name>
        <dbReference type="ChEBI" id="CHEBI:30413"/>
    </cofactor>
</comment>
<dbReference type="Pfam" id="PF00067">
    <property type="entry name" value="p450"/>
    <property type="match status" value="1"/>
</dbReference>
<dbReference type="Gene3D" id="1.10.630.10">
    <property type="entry name" value="Cytochrome P450"/>
    <property type="match status" value="1"/>
</dbReference>
<keyword evidence="11 14" id="KW-0503">Monooxygenase</keyword>
<reference evidence="16" key="1">
    <citation type="submission" date="2020-05" db="UniProtKB">
        <authorList>
            <consortium name="EnsemblMetazoa"/>
        </authorList>
    </citation>
    <scope>IDENTIFICATION</scope>
    <source>
        <strain evidence="16">USDA</strain>
    </source>
</reference>
<feature type="chain" id="PRO_5009326219" description="Cytochrome P450" evidence="15">
    <location>
        <begin position="22"/>
        <end position="465"/>
    </location>
</feature>
<dbReference type="InterPro" id="IPR017972">
    <property type="entry name" value="Cyt_P450_CS"/>
</dbReference>
<proteinExistence type="inferred from homology"/>
<evidence type="ECO:0000256" key="4">
    <source>
        <dbReference type="ARBA" id="ARBA00010617"/>
    </source>
</evidence>
<evidence type="ECO:0000256" key="5">
    <source>
        <dbReference type="ARBA" id="ARBA00022617"/>
    </source>
</evidence>
<sequence>MSVRLSVLLLLCYYIGHMVYKHLTYWNRLGIACEPPHWLLGNFAGVTTQRSFDEIFQNYYDKYKCCGPFAGFYWFTKAGVMVMDPELAKHILIKDFSKFTDRIMYCNEQDDPLTGQLFNLPGQRWRHMRNKLSPTFTANKMRIMFPLVLNIGQEFVQIFEQELECSDVLNVSDLVARFTTDVIGSCAFGLEIKSLQHPGVEFRKMSRKAFIQQRYGTLGFVLRFGFPEMARRLHIKETMADVEKFFMDIVKETIDFRELHQIRRNDFMDTLIDLKNNRIMINNCGEQLTNPFSFGQIAAQAFVFLLAGYETSSTTMGFALYELARNPEIQIKARNEVRKVLEKHKQIFTYECVKDMVYLEQIMQETLRMYTIAPALLRQALEDYVVPGYPHYVIKKGMPVFIPSSAMHKDGRYFPQPHTFNPDNFSPEKVASRESGLNLSFGDGPRNCIGMRFAKMARSSSILTL</sequence>
<dbReference type="CDD" id="cd11056">
    <property type="entry name" value="CYP6-like"/>
    <property type="match status" value="1"/>
</dbReference>
<dbReference type="GO" id="GO:0005506">
    <property type="term" value="F:iron ion binding"/>
    <property type="evidence" value="ECO:0007669"/>
    <property type="project" value="InterPro"/>
</dbReference>
<dbReference type="GO" id="GO:0020037">
    <property type="term" value="F:heme binding"/>
    <property type="evidence" value="ECO:0007669"/>
    <property type="project" value="InterPro"/>
</dbReference>
<keyword evidence="7" id="KW-0256">Endoplasmic reticulum</keyword>
<keyword evidence="15" id="KW-0732">Signal</keyword>
<gene>
    <name evidence="16" type="primary">106090402</name>
</gene>
<evidence type="ECO:0000313" key="17">
    <source>
        <dbReference type="Proteomes" id="UP000095300"/>
    </source>
</evidence>
<evidence type="ECO:0000256" key="3">
    <source>
        <dbReference type="ARBA" id="ARBA00004406"/>
    </source>
</evidence>
<dbReference type="SUPFAM" id="SSF48264">
    <property type="entry name" value="Cytochrome P450"/>
    <property type="match status" value="1"/>
</dbReference>
<evidence type="ECO:0000256" key="1">
    <source>
        <dbReference type="ARBA" id="ARBA00001971"/>
    </source>
</evidence>
<dbReference type="PRINTS" id="PR00385">
    <property type="entry name" value="P450"/>
</dbReference>
<dbReference type="EnsemblMetazoa" id="SCAU005854-RA">
    <property type="protein sequence ID" value="SCAU005854-PA"/>
    <property type="gene ID" value="SCAU005854"/>
</dbReference>
<keyword evidence="9 14" id="KW-0560">Oxidoreductase</keyword>
<evidence type="ECO:0000256" key="8">
    <source>
        <dbReference type="ARBA" id="ARBA00022848"/>
    </source>
</evidence>
<keyword evidence="8" id="KW-0492">Microsome</keyword>
<dbReference type="STRING" id="35570.A0A1I8P8W7"/>
<dbReference type="GO" id="GO:0016705">
    <property type="term" value="F:oxidoreductase activity, acting on paired donors, with incorporation or reduction of molecular oxygen"/>
    <property type="evidence" value="ECO:0007669"/>
    <property type="project" value="InterPro"/>
</dbReference>
<evidence type="ECO:0000256" key="13">
    <source>
        <dbReference type="PIRSR" id="PIRSR602401-1"/>
    </source>
</evidence>
<evidence type="ECO:0000313" key="16">
    <source>
        <dbReference type="EnsemblMetazoa" id="SCAU005854-PA"/>
    </source>
</evidence>
<evidence type="ECO:0000256" key="15">
    <source>
        <dbReference type="SAM" id="SignalP"/>
    </source>
</evidence>
<comment type="subcellular location">
    <subcellularLocation>
        <location evidence="3">Endoplasmic reticulum membrane</location>
        <topology evidence="3">Peripheral membrane protein</topology>
    </subcellularLocation>
    <subcellularLocation>
        <location evidence="2">Microsome membrane</location>
        <topology evidence="2">Peripheral membrane protein</topology>
    </subcellularLocation>
</comment>
<comment type="similarity">
    <text evidence="4 14">Belongs to the cytochrome P450 family.</text>
</comment>
<dbReference type="PANTHER" id="PTHR24292">
    <property type="entry name" value="CYTOCHROME P450"/>
    <property type="match status" value="1"/>
</dbReference>
<evidence type="ECO:0000256" key="11">
    <source>
        <dbReference type="ARBA" id="ARBA00023033"/>
    </source>
</evidence>
<evidence type="ECO:0000256" key="2">
    <source>
        <dbReference type="ARBA" id="ARBA00004174"/>
    </source>
</evidence>
<dbReference type="GO" id="GO:0005789">
    <property type="term" value="C:endoplasmic reticulum membrane"/>
    <property type="evidence" value="ECO:0007669"/>
    <property type="project" value="UniProtKB-SubCell"/>
</dbReference>
<dbReference type="FunFam" id="1.10.630.10:FF:000042">
    <property type="entry name" value="Cytochrome P450"/>
    <property type="match status" value="1"/>
</dbReference>
<dbReference type="InterPro" id="IPR002401">
    <property type="entry name" value="Cyt_P450_E_grp-I"/>
</dbReference>
<dbReference type="AlphaFoldDB" id="A0A1I8P8W7"/>
<dbReference type="OrthoDB" id="2789670at2759"/>
<dbReference type="GO" id="GO:0004497">
    <property type="term" value="F:monooxygenase activity"/>
    <property type="evidence" value="ECO:0007669"/>
    <property type="project" value="UniProtKB-KW"/>
</dbReference>
<evidence type="ECO:0000256" key="12">
    <source>
        <dbReference type="ARBA" id="ARBA00023136"/>
    </source>
</evidence>
<dbReference type="VEuPathDB" id="VectorBase:SCAU005854"/>
<dbReference type="InterPro" id="IPR001128">
    <property type="entry name" value="Cyt_P450"/>
</dbReference>
<dbReference type="PRINTS" id="PR00463">
    <property type="entry name" value="EP450I"/>
</dbReference>
<evidence type="ECO:0000256" key="9">
    <source>
        <dbReference type="ARBA" id="ARBA00023002"/>
    </source>
</evidence>
<keyword evidence="10 13" id="KW-0408">Iron</keyword>
<protein>
    <recommendedName>
        <fullName evidence="18">Cytochrome P450</fullName>
    </recommendedName>
</protein>
<dbReference type="PROSITE" id="PS00086">
    <property type="entry name" value="CYTOCHROME_P450"/>
    <property type="match status" value="1"/>
</dbReference>
<keyword evidence="17" id="KW-1185">Reference proteome</keyword>
<evidence type="ECO:0008006" key="18">
    <source>
        <dbReference type="Google" id="ProtNLM"/>
    </source>
</evidence>
<feature type="binding site" description="axial binding residue" evidence="13">
    <location>
        <position position="448"/>
    </location>
    <ligand>
        <name>heme</name>
        <dbReference type="ChEBI" id="CHEBI:30413"/>
    </ligand>
    <ligandPart>
        <name>Fe</name>
        <dbReference type="ChEBI" id="CHEBI:18248"/>
    </ligandPart>
</feature>
<name>A0A1I8P8W7_STOCA</name>
<dbReference type="Proteomes" id="UP000095300">
    <property type="component" value="Unassembled WGS sequence"/>
</dbReference>
<keyword evidence="5 13" id="KW-0349">Heme</keyword>
<dbReference type="PANTHER" id="PTHR24292:SF100">
    <property type="entry name" value="CYTOCHROME P450 6A16, ISOFORM B-RELATED"/>
    <property type="match status" value="1"/>
</dbReference>
<evidence type="ECO:0000256" key="6">
    <source>
        <dbReference type="ARBA" id="ARBA00022723"/>
    </source>
</evidence>